<protein>
    <submittedName>
        <fullName evidence="1">Uncharacterized protein</fullName>
    </submittedName>
</protein>
<accession>A0AAU8RS17</accession>
<proteinExistence type="predicted"/>
<dbReference type="EMBL" id="CP010979">
    <property type="protein sequence ID" value="AJQ46399.1"/>
    <property type="molecule type" value="Genomic_DNA"/>
</dbReference>
<organism evidence="1 2">
    <name type="scientific">Pseudomonas putida S13.1.2</name>
    <dbReference type="NCBI Taxonomy" id="1384061"/>
    <lineage>
        <taxon>Bacteria</taxon>
        <taxon>Pseudomonadati</taxon>
        <taxon>Pseudomonadota</taxon>
        <taxon>Gammaproteobacteria</taxon>
        <taxon>Pseudomonadales</taxon>
        <taxon>Pseudomonadaceae</taxon>
        <taxon>Pseudomonas</taxon>
    </lineage>
</organism>
<reference evidence="1 2" key="1">
    <citation type="submission" date="2015-02" db="EMBL/GenBank/DDBJ databases">
        <title>Complete Genome Sequencing of Pseudomonas putida S13.1.2.</title>
        <authorList>
            <person name="Chong T.M."/>
            <person name="Chan K.G."/>
            <person name="Dessaux Y."/>
        </authorList>
    </citation>
    <scope>NUCLEOTIDE SEQUENCE [LARGE SCALE GENOMIC DNA]</scope>
    <source>
        <strain evidence="1 2">S13.1.2</strain>
    </source>
</reference>
<dbReference type="AlphaFoldDB" id="A0AAU8RS17"/>
<evidence type="ECO:0000313" key="1">
    <source>
        <dbReference type="EMBL" id="AJQ46399.1"/>
    </source>
</evidence>
<dbReference type="Proteomes" id="UP000033260">
    <property type="component" value="Chromosome"/>
</dbReference>
<name>A0AAU8RS17_PSEPU</name>
<sequence>MSKIDWARCPEATHFDPVDQNFLREVGEALLLFNNKRGWTVPLYTAYGLRIEDCHRPLIKRPEWSGEGLPSAGETVERLDINANWVNSLVMYVGTDRVVLRDPSGQEFVPKLQELADSSEFKRFRPARTAEQLSAEQKAAEDRKRLIDEMYQGLSHSNASETRRICAEIFDKGYRKQEAT</sequence>
<evidence type="ECO:0000313" key="2">
    <source>
        <dbReference type="Proteomes" id="UP000033260"/>
    </source>
</evidence>
<gene>
    <name evidence="1" type="ORF">N805_03845</name>
</gene>
<dbReference type="RefSeq" id="WP_019471845.1">
    <property type="nucleotide sequence ID" value="NZ_CP010979.1"/>
</dbReference>